<evidence type="ECO:0000313" key="2">
    <source>
        <dbReference type="Proteomes" id="UP001055072"/>
    </source>
</evidence>
<gene>
    <name evidence="1" type="ORF">BDY19DRAFT_891560</name>
</gene>
<reference evidence="1" key="1">
    <citation type="journal article" date="2021" name="Environ. Microbiol.">
        <title>Gene family expansions and transcriptome signatures uncover fungal adaptations to wood decay.</title>
        <authorList>
            <person name="Hage H."/>
            <person name="Miyauchi S."/>
            <person name="Viragh M."/>
            <person name="Drula E."/>
            <person name="Min B."/>
            <person name="Chaduli D."/>
            <person name="Navarro D."/>
            <person name="Favel A."/>
            <person name="Norest M."/>
            <person name="Lesage-Meessen L."/>
            <person name="Balint B."/>
            <person name="Merenyi Z."/>
            <person name="de Eugenio L."/>
            <person name="Morin E."/>
            <person name="Martinez A.T."/>
            <person name="Baldrian P."/>
            <person name="Stursova M."/>
            <person name="Martinez M.J."/>
            <person name="Novotny C."/>
            <person name="Magnuson J.K."/>
            <person name="Spatafora J.W."/>
            <person name="Maurice S."/>
            <person name="Pangilinan J."/>
            <person name="Andreopoulos W."/>
            <person name="LaButti K."/>
            <person name="Hundley H."/>
            <person name="Na H."/>
            <person name="Kuo A."/>
            <person name="Barry K."/>
            <person name="Lipzen A."/>
            <person name="Henrissat B."/>
            <person name="Riley R."/>
            <person name="Ahrendt S."/>
            <person name="Nagy L.G."/>
            <person name="Grigoriev I.V."/>
            <person name="Martin F."/>
            <person name="Rosso M.N."/>
        </authorList>
    </citation>
    <scope>NUCLEOTIDE SEQUENCE</scope>
    <source>
        <strain evidence="1">CBS 384.51</strain>
    </source>
</reference>
<comment type="caution">
    <text evidence="1">The sequence shown here is derived from an EMBL/GenBank/DDBJ whole genome shotgun (WGS) entry which is preliminary data.</text>
</comment>
<dbReference type="Proteomes" id="UP001055072">
    <property type="component" value="Unassembled WGS sequence"/>
</dbReference>
<sequence length="331" mass="35501">MSSDGRRSYDGIGFIGIGNMGKWMALNLRKLLPQSTPLNIYDLRVEALQEFLDVSRSLELGPVNICSNSREVAEKSDVTFTIVNEGRHTRDVFLNELSGILTGIVDGKGFVDCSTIDPATSIEVGKAVTESSTAHFYDVPVSGGVIGAEAGTLSFLAGASENDGYFAENISPLLEMMGNNVFYVGRPGQGLVAKLCNNYLSGTCAIATSEAMNIGIRHGIEPKLLSEIFKKSTGGNWQNANMNPVPGVCPDAVTSKGYKGGFKVQMMVKDFTLAMNAAKEVDAKLALGDAGLAAYKATAEDPRCRDLDNRVVYRWLGGIEDYSGVNNVKKD</sequence>
<organism evidence="1 2">
    <name type="scientific">Irpex rosettiformis</name>
    <dbReference type="NCBI Taxonomy" id="378272"/>
    <lineage>
        <taxon>Eukaryota</taxon>
        <taxon>Fungi</taxon>
        <taxon>Dikarya</taxon>
        <taxon>Basidiomycota</taxon>
        <taxon>Agaricomycotina</taxon>
        <taxon>Agaricomycetes</taxon>
        <taxon>Polyporales</taxon>
        <taxon>Irpicaceae</taxon>
        <taxon>Irpex</taxon>
    </lineage>
</organism>
<evidence type="ECO:0000313" key="1">
    <source>
        <dbReference type="EMBL" id="KAI0088412.1"/>
    </source>
</evidence>
<proteinExistence type="predicted"/>
<protein>
    <submittedName>
        <fullName evidence="1">NAD binding domain of 6-phosphogluconate dehydrogenase-domain-containing protein</fullName>
    </submittedName>
</protein>
<name>A0ACB8U216_9APHY</name>
<keyword evidence="2" id="KW-1185">Reference proteome</keyword>
<dbReference type="EMBL" id="MU274914">
    <property type="protein sequence ID" value="KAI0088412.1"/>
    <property type="molecule type" value="Genomic_DNA"/>
</dbReference>
<accession>A0ACB8U216</accession>